<dbReference type="EMBL" id="JAJGCB010000039">
    <property type="protein sequence ID" value="KAJ8986400.1"/>
    <property type="molecule type" value="Genomic_DNA"/>
</dbReference>
<feature type="compositionally biased region" description="Polar residues" evidence="1">
    <location>
        <begin position="560"/>
        <end position="571"/>
    </location>
</feature>
<sequence>METREFATRDELWRIQETLHDLSATQALHSDRIMRLEQKSQNTDGSRSRSVWGLNSPFPTVLGSSHHESALNPAAEAFRNFDVDPGASMISSLTLDANDDSRRGAAASRANSVRFDESANNHYAPSRQSMDLPARTGSGLGGHALSERSLSHRSDGRPSGAGFGRTNSFGLEQSRLLGSIHNSPRVSGNPPPGFFVLGPCPSIIRCWLTQTFTNDSLLYAAICTGSSGSWVSGALVEKLELTDSIVDESESRSIRLPVYLTEAKIHSPAVRSASPVPQIPTLMVKFIIDEQPVLDSSIQIILGSDVLRSHNGDILFSQDKLMIFDEERNQLSIPLVRPEDDAAYKDLSTGSRRKGSSLAEAEFPPTTASPVGVIGRPGRSSSGGEGSPKVAPTSRVASATTSEPGEGRRTEHHDSSTRPSLELSQSRPGDDSKSTTGSEKSFSTPMSKSGSGVWSSSWRAVSSSGPPGESSGKPPSSYARPSSSRPMKILRPTKTMANATRSASTTASTPNGVESTPTKTGETTAKTSSSDLARETRSPAPSSTPKTNPIGSGTAFGWLNTGSQRRTTANG</sequence>
<protein>
    <recommendedName>
        <fullName evidence="4">Ubiquitin carboxyl-terminal hydrolase 19</fullName>
    </recommendedName>
</protein>
<proteinExistence type="predicted"/>
<organism evidence="2 3">
    <name type="scientific">Exophiala dermatitidis</name>
    <name type="common">Black yeast-like fungus</name>
    <name type="synonym">Wangiella dermatitidis</name>
    <dbReference type="NCBI Taxonomy" id="5970"/>
    <lineage>
        <taxon>Eukaryota</taxon>
        <taxon>Fungi</taxon>
        <taxon>Dikarya</taxon>
        <taxon>Ascomycota</taxon>
        <taxon>Pezizomycotina</taxon>
        <taxon>Eurotiomycetes</taxon>
        <taxon>Chaetothyriomycetidae</taxon>
        <taxon>Chaetothyriales</taxon>
        <taxon>Herpotrichiellaceae</taxon>
        <taxon>Exophiala</taxon>
    </lineage>
</organism>
<accession>A0AAN6IQ76</accession>
<evidence type="ECO:0000313" key="2">
    <source>
        <dbReference type="EMBL" id="KAJ8986400.1"/>
    </source>
</evidence>
<feature type="compositionally biased region" description="Basic and acidic residues" evidence="1">
    <location>
        <begin position="405"/>
        <end position="416"/>
    </location>
</feature>
<feature type="region of interest" description="Disordered" evidence="1">
    <location>
        <begin position="346"/>
        <end position="571"/>
    </location>
</feature>
<comment type="caution">
    <text evidence="2">The sequence shown here is derived from an EMBL/GenBank/DDBJ whole genome shotgun (WGS) entry which is preliminary data.</text>
</comment>
<feature type="compositionally biased region" description="Polar residues" evidence="1">
    <location>
        <begin position="539"/>
        <end position="551"/>
    </location>
</feature>
<feature type="compositionally biased region" description="Low complexity" evidence="1">
    <location>
        <begin position="497"/>
        <end position="530"/>
    </location>
</feature>
<feature type="region of interest" description="Disordered" evidence="1">
    <location>
        <begin position="99"/>
        <end position="165"/>
    </location>
</feature>
<feature type="compositionally biased region" description="Polar residues" evidence="1">
    <location>
        <begin position="120"/>
        <end position="129"/>
    </location>
</feature>
<feature type="compositionally biased region" description="Basic and acidic residues" evidence="1">
    <location>
        <begin position="145"/>
        <end position="156"/>
    </location>
</feature>
<evidence type="ECO:0000313" key="3">
    <source>
        <dbReference type="Proteomes" id="UP001161757"/>
    </source>
</evidence>
<name>A0AAN6IQ76_EXODE</name>
<feature type="compositionally biased region" description="Polar residues" evidence="1">
    <location>
        <begin position="417"/>
        <end position="427"/>
    </location>
</feature>
<dbReference type="Proteomes" id="UP001161757">
    <property type="component" value="Unassembled WGS sequence"/>
</dbReference>
<reference evidence="2" key="1">
    <citation type="submission" date="2023-01" db="EMBL/GenBank/DDBJ databases">
        <title>Exophiala dermititidis isolated from Cystic Fibrosis Patient.</title>
        <authorList>
            <person name="Kurbessoian T."/>
            <person name="Crocker A."/>
            <person name="Murante D."/>
            <person name="Hogan D.A."/>
            <person name="Stajich J.E."/>
        </authorList>
    </citation>
    <scope>NUCLEOTIDE SEQUENCE</scope>
    <source>
        <strain evidence="2">Ex8</strain>
    </source>
</reference>
<feature type="compositionally biased region" description="Low complexity" evidence="1">
    <location>
        <begin position="447"/>
        <end position="486"/>
    </location>
</feature>
<dbReference type="AlphaFoldDB" id="A0AAN6IQ76"/>
<evidence type="ECO:0008006" key="4">
    <source>
        <dbReference type="Google" id="ProtNLM"/>
    </source>
</evidence>
<feature type="compositionally biased region" description="Polar residues" evidence="1">
    <location>
        <begin position="434"/>
        <end position="446"/>
    </location>
</feature>
<gene>
    <name evidence="2" type="ORF">HRR80_009501</name>
</gene>
<evidence type="ECO:0000256" key="1">
    <source>
        <dbReference type="SAM" id="MobiDB-lite"/>
    </source>
</evidence>